<feature type="region of interest" description="Disordered" evidence="12">
    <location>
        <begin position="206"/>
        <end position="227"/>
    </location>
</feature>
<dbReference type="Gene3D" id="3.30.160.60">
    <property type="entry name" value="Classic Zinc Finger"/>
    <property type="match status" value="8"/>
</dbReference>
<evidence type="ECO:0000256" key="4">
    <source>
        <dbReference type="ARBA" id="ARBA00022737"/>
    </source>
</evidence>
<dbReference type="GO" id="GO:0003677">
    <property type="term" value="F:DNA binding"/>
    <property type="evidence" value="ECO:0007669"/>
    <property type="project" value="UniProtKB-KW"/>
</dbReference>
<evidence type="ECO:0000256" key="11">
    <source>
        <dbReference type="PROSITE-ProRule" id="PRU00042"/>
    </source>
</evidence>
<evidence type="ECO:0000256" key="6">
    <source>
        <dbReference type="ARBA" id="ARBA00022833"/>
    </source>
</evidence>
<dbReference type="Pfam" id="PF13465">
    <property type="entry name" value="zf-H2C2_2"/>
    <property type="match status" value="1"/>
</dbReference>
<dbReference type="FunFam" id="3.30.160.60:FF:000912">
    <property type="entry name" value="Zinc finger protein 660"/>
    <property type="match status" value="1"/>
</dbReference>
<keyword evidence="10" id="KW-0539">Nucleus</keyword>
<evidence type="ECO:0000256" key="12">
    <source>
        <dbReference type="SAM" id="MobiDB-lite"/>
    </source>
</evidence>
<dbReference type="FunFam" id="3.30.160.60:FF:002343">
    <property type="entry name" value="Zinc finger protein 33A"/>
    <property type="match status" value="2"/>
</dbReference>
<feature type="region of interest" description="Disordered" evidence="12">
    <location>
        <begin position="1"/>
        <end position="23"/>
    </location>
</feature>
<dbReference type="AlphaFoldDB" id="A0A8C4SMK7"/>
<evidence type="ECO:0000256" key="10">
    <source>
        <dbReference type="ARBA" id="ARBA00023242"/>
    </source>
</evidence>
<keyword evidence="15" id="KW-1185">Reference proteome</keyword>
<reference evidence="14" key="3">
    <citation type="submission" date="2025-09" db="UniProtKB">
        <authorList>
            <consortium name="Ensembl"/>
        </authorList>
    </citation>
    <scope>IDENTIFICATION</scope>
</reference>
<evidence type="ECO:0000256" key="3">
    <source>
        <dbReference type="ARBA" id="ARBA00022723"/>
    </source>
</evidence>
<keyword evidence="9" id="KW-0804">Transcription</keyword>
<dbReference type="SUPFAM" id="SSF57667">
    <property type="entry name" value="beta-beta-alpha zinc fingers"/>
    <property type="match status" value="5"/>
</dbReference>
<keyword evidence="5 11" id="KW-0863">Zinc-finger</keyword>
<reference evidence="14" key="1">
    <citation type="submission" date="2021-06" db="EMBL/GenBank/DDBJ databases">
        <authorList>
            <consortium name="Wellcome Sanger Institute Data Sharing"/>
        </authorList>
    </citation>
    <scope>NUCLEOTIDE SEQUENCE [LARGE SCALE GENOMIC DNA]</scope>
</reference>
<keyword evidence="4" id="KW-0677">Repeat</keyword>
<feature type="domain" description="C2H2-type" evidence="13">
    <location>
        <begin position="312"/>
        <end position="339"/>
    </location>
</feature>
<dbReference type="GO" id="GO:0005634">
    <property type="term" value="C:nucleus"/>
    <property type="evidence" value="ECO:0007669"/>
    <property type="project" value="UniProtKB-SubCell"/>
</dbReference>
<dbReference type="Proteomes" id="UP000694620">
    <property type="component" value="Chromosome 12"/>
</dbReference>
<keyword evidence="7" id="KW-0805">Transcription regulation</keyword>
<keyword evidence="8" id="KW-0238">DNA-binding</keyword>
<dbReference type="PANTHER" id="PTHR23234">
    <property type="entry name" value="ZNF44 PROTEIN"/>
    <property type="match status" value="1"/>
</dbReference>
<accession>A0A8C4SMK7</accession>
<comment type="function">
    <text evidence="1">May be involved in transcriptional regulation.</text>
</comment>
<feature type="region of interest" description="Disordered" evidence="12">
    <location>
        <begin position="93"/>
        <end position="154"/>
    </location>
</feature>
<evidence type="ECO:0000256" key="7">
    <source>
        <dbReference type="ARBA" id="ARBA00023015"/>
    </source>
</evidence>
<feature type="domain" description="C2H2-type" evidence="13">
    <location>
        <begin position="340"/>
        <end position="367"/>
    </location>
</feature>
<feature type="domain" description="C2H2-type" evidence="13">
    <location>
        <begin position="424"/>
        <end position="451"/>
    </location>
</feature>
<keyword evidence="6" id="KW-0862">Zinc</keyword>
<feature type="domain" description="C2H2-type" evidence="13">
    <location>
        <begin position="368"/>
        <end position="395"/>
    </location>
</feature>
<dbReference type="InterPro" id="IPR036236">
    <property type="entry name" value="Znf_C2H2_sf"/>
</dbReference>
<dbReference type="GO" id="GO:0008270">
    <property type="term" value="F:zinc ion binding"/>
    <property type="evidence" value="ECO:0007669"/>
    <property type="project" value="UniProtKB-KW"/>
</dbReference>
<dbReference type="InterPro" id="IPR013087">
    <property type="entry name" value="Znf_C2H2_type"/>
</dbReference>
<protein>
    <recommendedName>
        <fullName evidence="13">C2H2-type domain-containing protein</fullName>
    </recommendedName>
</protein>
<comment type="subcellular location">
    <subcellularLocation>
        <location evidence="2">Nucleus</location>
    </subcellularLocation>
</comment>
<dbReference type="FunFam" id="3.30.160.60:FF:000759">
    <property type="entry name" value="zinc finger protein 16"/>
    <property type="match status" value="2"/>
</dbReference>
<dbReference type="PROSITE" id="PS00028">
    <property type="entry name" value="ZINC_FINGER_C2H2_1"/>
    <property type="match status" value="8"/>
</dbReference>
<dbReference type="Pfam" id="PF00096">
    <property type="entry name" value="zf-C2H2"/>
    <property type="match status" value="5"/>
</dbReference>
<dbReference type="FunFam" id="3.30.160.60:FF:002716">
    <property type="entry name" value="Zinc finger protein 212"/>
    <property type="match status" value="2"/>
</dbReference>
<dbReference type="GeneTree" id="ENSGT01150000286952"/>
<dbReference type="Ensembl" id="ENSECRT00000019149.1">
    <property type="protein sequence ID" value="ENSECRP00000018769.1"/>
    <property type="gene ID" value="ENSECRG00000012546.1"/>
</dbReference>
<name>A0A8C4SMK7_ERPCA</name>
<dbReference type="PROSITE" id="PS50157">
    <property type="entry name" value="ZINC_FINGER_C2H2_2"/>
    <property type="match status" value="8"/>
</dbReference>
<organism evidence="14 15">
    <name type="scientific">Erpetoichthys calabaricus</name>
    <name type="common">Rope fish</name>
    <name type="synonym">Calamoichthys calabaricus</name>
    <dbReference type="NCBI Taxonomy" id="27687"/>
    <lineage>
        <taxon>Eukaryota</taxon>
        <taxon>Metazoa</taxon>
        <taxon>Chordata</taxon>
        <taxon>Craniata</taxon>
        <taxon>Vertebrata</taxon>
        <taxon>Euteleostomi</taxon>
        <taxon>Actinopterygii</taxon>
        <taxon>Polypteriformes</taxon>
        <taxon>Polypteridae</taxon>
        <taxon>Erpetoichthys</taxon>
    </lineage>
</organism>
<evidence type="ECO:0000313" key="14">
    <source>
        <dbReference type="Ensembl" id="ENSECRP00000018769.1"/>
    </source>
</evidence>
<proteinExistence type="predicted"/>
<evidence type="ECO:0000256" key="5">
    <source>
        <dbReference type="ARBA" id="ARBA00022771"/>
    </source>
</evidence>
<evidence type="ECO:0000256" key="2">
    <source>
        <dbReference type="ARBA" id="ARBA00004123"/>
    </source>
</evidence>
<dbReference type="InterPro" id="IPR050758">
    <property type="entry name" value="Znf_C2H2-type"/>
</dbReference>
<keyword evidence="3" id="KW-0479">Metal-binding</keyword>
<feature type="domain" description="C2H2-type" evidence="13">
    <location>
        <begin position="452"/>
        <end position="479"/>
    </location>
</feature>
<feature type="compositionally biased region" description="Basic and acidic residues" evidence="12">
    <location>
        <begin position="1"/>
        <end position="16"/>
    </location>
</feature>
<reference evidence="14" key="2">
    <citation type="submission" date="2025-08" db="UniProtKB">
        <authorList>
            <consortium name="Ensembl"/>
        </authorList>
    </citation>
    <scope>IDENTIFICATION</scope>
</reference>
<evidence type="ECO:0000259" key="13">
    <source>
        <dbReference type="PROSITE" id="PS50157"/>
    </source>
</evidence>
<evidence type="ECO:0000256" key="8">
    <source>
        <dbReference type="ARBA" id="ARBA00023125"/>
    </source>
</evidence>
<dbReference type="PANTHER" id="PTHR23234:SF10">
    <property type="entry name" value="RIKEN CDNA 6720489N17 GENE-RELATED"/>
    <property type="match status" value="1"/>
</dbReference>
<feature type="domain" description="C2H2-type" evidence="13">
    <location>
        <begin position="396"/>
        <end position="423"/>
    </location>
</feature>
<evidence type="ECO:0000313" key="15">
    <source>
        <dbReference type="Proteomes" id="UP000694620"/>
    </source>
</evidence>
<evidence type="ECO:0000256" key="9">
    <source>
        <dbReference type="ARBA" id="ARBA00023163"/>
    </source>
</evidence>
<evidence type="ECO:0000256" key="1">
    <source>
        <dbReference type="ARBA" id="ARBA00003767"/>
    </source>
</evidence>
<sequence>MEGECAHKDEDAESKDSPIPAMNGWELMSVHIKEEDCEQELDRYSEQECDAWSVFVKQESDEAECGSIKQEFLEQDPVSFKQEDFQVECVNIKQEDGEQSSANTETSDYETEEGLNVGSISGDLCPDESETDSIRTSQWKKQLPGLHSNHVKPRHPETLQFEWTEQDSSSTDLVDEPLASPSHWSGLGLQHGTSLFTSYNSEQEENKINLQNKSVRGSRSKSLKSGSLQCSKRRVQKLIGFDGTKIPQEIETTEALHFCEVCGKGFEQRSYCDEHQATHSENKPFSFTEWIRTFLEKGLQIPKVTPTGEKLYYCTICEKRFSERGGLRRHKRIHTGEKPYRCTECDKRFTEKGGLQRHQRIHTGEKPYCCNECGRRFTQTGPLQKHNRMHTGEKPYCCTECGKCFTDKGHLKRHKRIHTGEKPFGCTECGKRFTEKGHLDTHRRIHTGEKPFCCTVCGKRFTQNGGLQKHMRIHTGEKPYCCTECGKQFTVKGHLQRHVRVHIGDRMYYSEDIGASTKSHRDDLETEESQLGS</sequence>
<feature type="domain" description="C2H2-type" evidence="13">
    <location>
        <begin position="257"/>
        <end position="284"/>
    </location>
</feature>
<feature type="domain" description="C2H2-type" evidence="13">
    <location>
        <begin position="480"/>
        <end position="507"/>
    </location>
</feature>
<dbReference type="SMART" id="SM00355">
    <property type="entry name" value="ZnF_C2H2"/>
    <property type="match status" value="8"/>
</dbReference>